<dbReference type="Proteomes" id="UP000252249">
    <property type="component" value="Unassembled WGS sequence"/>
</dbReference>
<dbReference type="SMART" id="SM00060">
    <property type="entry name" value="FN3"/>
    <property type="match status" value="2"/>
</dbReference>
<evidence type="ECO:0000313" key="6">
    <source>
        <dbReference type="Proteomes" id="UP000252249"/>
    </source>
</evidence>
<gene>
    <name evidence="5" type="ORF">DU428_08145</name>
</gene>
<evidence type="ECO:0000256" key="2">
    <source>
        <dbReference type="SAM" id="SignalP"/>
    </source>
</evidence>
<protein>
    <submittedName>
        <fullName evidence="5">T9SS C-terminal target domain-containing protein</fullName>
    </submittedName>
</protein>
<comment type="caution">
    <text evidence="5">The sequence shown here is derived from an EMBL/GenBank/DDBJ whole genome shotgun (WGS) entry which is preliminary data.</text>
</comment>
<dbReference type="PROSITE" id="PS50853">
    <property type="entry name" value="FN3"/>
    <property type="match status" value="2"/>
</dbReference>
<feature type="chain" id="PRO_5016628962" evidence="2">
    <location>
        <begin position="20"/>
        <end position="799"/>
    </location>
</feature>
<organism evidence="5 6">
    <name type="scientific">Oceanihabitans sediminis</name>
    <dbReference type="NCBI Taxonomy" id="1812012"/>
    <lineage>
        <taxon>Bacteria</taxon>
        <taxon>Pseudomonadati</taxon>
        <taxon>Bacteroidota</taxon>
        <taxon>Flavobacteriia</taxon>
        <taxon>Flavobacteriales</taxon>
        <taxon>Flavobacteriaceae</taxon>
        <taxon>Oceanihabitans</taxon>
    </lineage>
</organism>
<dbReference type="EMBL" id="QPIG01000002">
    <property type="protein sequence ID" value="RCU57748.1"/>
    <property type="molecule type" value="Genomic_DNA"/>
</dbReference>
<dbReference type="InterPro" id="IPR013320">
    <property type="entry name" value="ConA-like_dom_sf"/>
</dbReference>
<feature type="domain" description="Fibronectin type-III" evidence="4">
    <location>
        <begin position="204"/>
        <end position="294"/>
    </location>
</feature>
<dbReference type="SUPFAM" id="SSF49899">
    <property type="entry name" value="Concanavalin A-like lectins/glucanases"/>
    <property type="match status" value="1"/>
</dbReference>
<reference evidence="5 6" key="1">
    <citation type="submission" date="2018-07" db="EMBL/GenBank/DDBJ databases">
        <title>Oceanihabitans testaceum sp. nov., isolated from marine sediment.</title>
        <authorList>
            <person name="Li C.-M."/>
        </authorList>
    </citation>
    <scope>NUCLEOTIDE SEQUENCE [LARGE SCALE GENOMIC DNA]</scope>
    <source>
        <strain evidence="5 6">S9-10</strain>
    </source>
</reference>
<dbReference type="PROSITE" id="PS50060">
    <property type="entry name" value="MAM_2"/>
    <property type="match status" value="1"/>
</dbReference>
<sequence length="799" mass="86562">MKKTTLLLFMLISSWLSIGQVQVGDDTGTTTLLPISSCYGYTYSQQIYFASDINASGDITALSFYLDAASSTSDFSSSDEWTVYLGHSTKTEFASTSDWEPVANLTQAFTGVVTFPAEDNWFTLTLDAPFTYNGTDNLIVAIDENKQGYNCSMSWRKTDGAANIAMYYRSDSTNPDPASPLDASARLSYTSNIIFEGIAQTCPSPSGLTATNITTTSADLDWTIGDAETSWNIEYGELGFTQGTGTIVSETSTKPYSLTGLNPSATYEFYVQAFCGAGEQSAWIGPYSFATLCDAFTTPLTESFENGGTIPNCWSTYSTGTRVWDFNTSPTFGNDYFDNTSGSGYFAYVDASTSDTATDATLETPEIDVTSLTTPYLKFYVHHYVAGGTNSNTITVDVWDGAAWNQVYMDGNGDVDAWEMVGIDLSSLTITGNIKVRFVVDTETNSNYENDIAIDDMSIIEAPTCPEPLSLNVSNINHDSADLVWTVGSSETAWNIELVDLSAGGTQTMTATNAGVTSNPFTITGLIALNNYEFYVQADCGGGDLSAWSGPFSFSTGCDPTPLDVPFLDNFEAATVCGTVINEGTGNEWTYSSTMGAGFTTNHMRYSYNYSNPADSWYFTQAINLVAGQEYYISYDFGNSGSWDEKMKVAYGTANTSAAMTTVLADYPAVSGGDLQSDSVTFTAPATGVYYFGFHAYSDANMNQLRLDNIVVDQSLSTESFDNLNSFRYYPNPVNNTLTLNAKQNIDGVAVYNMLGQEVLRTAPNTVNTEVNMSALRTGAYFVKVTIGNATETVRIIKN</sequence>
<feature type="domain" description="MAM" evidence="3">
    <location>
        <begin position="300"/>
        <end position="467"/>
    </location>
</feature>
<evidence type="ECO:0000256" key="1">
    <source>
        <dbReference type="ARBA" id="ARBA00022729"/>
    </source>
</evidence>
<dbReference type="GO" id="GO:0005975">
    <property type="term" value="P:carbohydrate metabolic process"/>
    <property type="evidence" value="ECO:0007669"/>
    <property type="project" value="UniProtKB-ARBA"/>
</dbReference>
<dbReference type="Pfam" id="PF18962">
    <property type="entry name" value="Por_Secre_tail"/>
    <property type="match status" value="1"/>
</dbReference>
<dbReference type="CDD" id="cd00063">
    <property type="entry name" value="FN3"/>
    <property type="match status" value="2"/>
</dbReference>
<dbReference type="GO" id="GO:0016020">
    <property type="term" value="C:membrane"/>
    <property type="evidence" value="ECO:0007669"/>
    <property type="project" value="InterPro"/>
</dbReference>
<feature type="domain" description="Fibronectin type-III" evidence="4">
    <location>
        <begin position="467"/>
        <end position="559"/>
    </location>
</feature>
<name>A0A368P5H5_9FLAO</name>
<dbReference type="InterPro" id="IPR026444">
    <property type="entry name" value="Secre_tail"/>
</dbReference>
<feature type="signal peptide" evidence="2">
    <location>
        <begin position="1"/>
        <end position="19"/>
    </location>
</feature>
<evidence type="ECO:0000313" key="5">
    <source>
        <dbReference type="EMBL" id="RCU57748.1"/>
    </source>
</evidence>
<evidence type="ECO:0000259" key="3">
    <source>
        <dbReference type="PROSITE" id="PS50060"/>
    </source>
</evidence>
<accession>A0A368P5H5</accession>
<dbReference type="OrthoDB" id="975384at2"/>
<dbReference type="RefSeq" id="WP_113965928.1">
    <property type="nucleotide sequence ID" value="NZ_QNRP01000002.1"/>
</dbReference>
<dbReference type="GO" id="GO:0004553">
    <property type="term" value="F:hydrolase activity, hydrolyzing O-glycosyl compounds"/>
    <property type="evidence" value="ECO:0007669"/>
    <property type="project" value="UniProtKB-ARBA"/>
</dbReference>
<dbReference type="Gene3D" id="2.60.40.10">
    <property type="entry name" value="Immunoglobulins"/>
    <property type="match status" value="2"/>
</dbReference>
<dbReference type="Gene3D" id="2.60.120.200">
    <property type="match status" value="2"/>
</dbReference>
<dbReference type="InterPro" id="IPR003961">
    <property type="entry name" value="FN3_dom"/>
</dbReference>
<dbReference type="Pfam" id="PF00041">
    <property type="entry name" value="fn3"/>
    <property type="match status" value="1"/>
</dbReference>
<dbReference type="SMART" id="SM00137">
    <property type="entry name" value="MAM"/>
    <property type="match status" value="1"/>
</dbReference>
<dbReference type="AlphaFoldDB" id="A0A368P5H5"/>
<evidence type="ECO:0000259" key="4">
    <source>
        <dbReference type="PROSITE" id="PS50853"/>
    </source>
</evidence>
<dbReference type="Pfam" id="PF00629">
    <property type="entry name" value="MAM"/>
    <property type="match status" value="1"/>
</dbReference>
<keyword evidence="1 2" id="KW-0732">Signal</keyword>
<dbReference type="SUPFAM" id="SSF49265">
    <property type="entry name" value="Fibronectin type III"/>
    <property type="match status" value="2"/>
</dbReference>
<proteinExistence type="predicted"/>
<keyword evidence="6" id="KW-1185">Reference proteome</keyword>
<dbReference type="NCBIfam" id="TIGR04183">
    <property type="entry name" value="Por_Secre_tail"/>
    <property type="match status" value="1"/>
</dbReference>
<dbReference type="InterPro" id="IPR013783">
    <property type="entry name" value="Ig-like_fold"/>
</dbReference>
<dbReference type="InterPro" id="IPR036116">
    <property type="entry name" value="FN3_sf"/>
</dbReference>
<dbReference type="InterPro" id="IPR000998">
    <property type="entry name" value="MAM_dom"/>
</dbReference>